<keyword evidence="2" id="KW-1185">Reference proteome</keyword>
<evidence type="ECO:0000313" key="2">
    <source>
        <dbReference type="Proteomes" id="UP001239111"/>
    </source>
</evidence>
<organism evidence="1 2">
    <name type="scientific">Eretmocerus hayati</name>
    <dbReference type="NCBI Taxonomy" id="131215"/>
    <lineage>
        <taxon>Eukaryota</taxon>
        <taxon>Metazoa</taxon>
        <taxon>Ecdysozoa</taxon>
        <taxon>Arthropoda</taxon>
        <taxon>Hexapoda</taxon>
        <taxon>Insecta</taxon>
        <taxon>Pterygota</taxon>
        <taxon>Neoptera</taxon>
        <taxon>Endopterygota</taxon>
        <taxon>Hymenoptera</taxon>
        <taxon>Apocrita</taxon>
        <taxon>Proctotrupomorpha</taxon>
        <taxon>Chalcidoidea</taxon>
        <taxon>Aphelinidae</taxon>
        <taxon>Aphelininae</taxon>
        <taxon>Eretmocerus</taxon>
    </lineage>
</organism>
<comment type="caution">
    <text evidence="1">The sequence shown here is derived from an EMBL/GenBank/DDBJ whole genome shotgun (WGS) entry which is preliminary data.</text>
</comment>
<dbReference type="Proteomes" id="UP001239111">
    <property type="component" value="Chromosome 3"/>
</dbReference>
<protein>
    <submittedName>
        <fullName evidence="1">Uncharacterized protein</fullName>
    </submittedName>
</protein>
<sequence>MQSLSSRLDVDNEQLHNDRPDDDLLNLDEHSGHTHDRDSHQTGNPRRAHQYSRELNREFENLQHAQAQHIEQRRLIDNELAPINDRLSSLVSQIQDLNTNFEGRSNIVENDNIVASRAIEHLQNGQRQTTGHIRQLTEANEHLLTTSRNLSTRQNTLEQRVATETARIDEDIRRIWNNTHDSPGSQRMQSAFTPKFKYELPRFSGEPSEKPMQFLSDFTSNIAAIEVTLKA</sequence>
<proteinExistence type="predicted"/>
<name>A0ACC2NJY1_9HYME</name>
<reference evidence="1" key="1">
    <citation type="submission" date="2023-04" db="EMBL/GenBank/DDBJ databases">
        <title>A chromosome-level genome assembly of the parasitoid wasp Eretmocerus hayati.</title>
        <authorList>
            <person name="Zhong Y."/>
            <person name="Liu S."/>
            <person name="Liu Y."/>
        </authorList>
    </citation>
    <scope>NUCLEOTIDE SEQUENCE</scope>
    <source>
        <strain evidence="1">ZJU_SS_LIU_2023</strain>
    </source>
</reference>
<evidence type="ECO:0000313" key="1">
    <source>
        <dbReference type="EMBL" id="KAJ8671495.1"/>
    </source>
</evidence>
<accession>A0ACC2NJY1</accession>
<gene>
    <name evidence="1" type="ORF">QAD02_002754</name>
</gene>
<dbReference type="EMBL" id="CM056743">
    <property type="protein sequence ID" value="KAJ8671495.1"/>
    <property type="molecule type" value="Genomic_DNA"/>
</dbReference>